<protein>
    <submittedName>
        <fullName evidence="2">SMI1 / KNR4 family (SUKH-1)</fullName>
    </submittedName>
</protein>
<evidence type="ECO:0000313" key="3">
    <source>
        <dbReference type="Proteomes" id="UP000198318"/>
    </source>
</evidence>
<evidence type="ECO:0000313" key="2">
    <source>
        <dbReference type="EMBL" id="SNT53601.1"/>
    </source>
</evidence>
<dbReference type="InterPro" id="IPR037883">
    <property type="entry name" value="Knr4/Smi1-like_sf"/>
</dbReference>
<keyword evidence="3" id="KW-1185">Reference proteome</keyword>
<dbReference type="EMBL" id="FZOR01000040">
    <property type="protein sequence ID" value="SNT53601.1"/>
    <property type="molecule type" value="Genomic_DNA"/>
</dbReference>
<evidence type="ECO:0000259" key="1">
    <source>
        <dbReference type="Pfam" id="PF09346"/>
    </source>
</evidence>
<accession>A0A239NFD1</accession>
<gene>
    <name evidence="2" type="ORF">SAMN05443665_104051</name>
</gene>
<reference evidence="2 3" key="1">
    <citation type="submission" date="2017-06" db="EMBL/GenBank/DDBJ databases">
        <authorList>
            <person name="Kim H.J."/>
            <person name="Triplett B.A."/>
        </authorList>
    </citation>
    <scope>NUCLEOTIDE SEQUENCE [LARGE SCALE GENOMIC DNA]</scope>
    <source>
        <strain evidence="2 3">DSM 44715</strain>
    </source>
</reference>
<dbReference type="AlphaFoldDB" id="A0A239NFD1"/>
<sequence>MAAWGRIEAWLQAHAPASAALLRPPAGGADIAAAEAAMGVELPATLAAWYRIHDGVDENRAPSGAGRIAGILPNAKAVLPLDELAAEYRLHTRHWEHEPGILPFARTAGDTWSGWHIDARKDVPSYGNLGTWSADEGDNPYPYHSDGWPLPDWLAEIAAALEQGRALILPNGTEETWTRPALERGGLTWVDARDPRLVRDAVVLDGPR</sequence>
<dbReference type="Proteomes" id="UP000198318">
    <property type="component" value="Unassembled WGS sequence"/>
</dbReference>
<organism evidence="2 3">
    <name type="scientific">Actinomadura meyerae</name>
    <dbReference type="NCBI Taxonomy" id="240840"/>
    <lineage>
        <taxon>Bacteria</taxon>
        <taxon>Bacillati</taxon>
        <taxon>Actinomycetota</taxon>
        <taxon>Actinomycetes</taxon>
        <taxon>Streptosporangiales</taxon>
        <taxon>Thermomonosporaceae</taxon>
        <taxon>Actinomadura</taxon>
    </lineage>
</organism>
<proteinExistence type="predicted"/>
<dbReference type="Pfam" id="PF09346">
    <property type="entry name" value="SMI1_KNR4"/>
    <property type="match status" value="1"/>
</dbReference>
<dbReference type="SUPFAM" id="SSF160631">
    <property type="entry name" value="SMI1/KNR4-like"/>
    <property type="match status" value="1"/>
</dbReference>
<dbReference type="InterPro" id="IPR018958">
    <property type="entry name" value="Knr4/Smi1-like_dom"/>
</dbReference>
<feature type="domain" description="Knr4/Smi1-like" evidence="1">
    <location>
        <begin position="28"/>
        <end position="140"/>
    </location>
</feature>
<name>A0A239NFD1_9ACTN</name>